<dbReference type="RefSeq" id="WP_285971974.1">
    <property type="nucleotide sequence ID" value="NZ_CP127294.1"/>
</dbReference>
<evidence type="ECO:0000313" key="2">
    <source>
        <dbReference type="Proteomes" id="UP001236014"/>
    </source>
</evidence>
<protein>
    <submittedName>
        <fullName evidence="1">Uncharacterized protein</fullName>
    </submittedName>
</protein>
<dbReference type="EMBL" id="CP127294">
    <property type="protein sequence ID" value="WIX81377.1"/>
    <property type="molecule type" value="Genomic_DNA"/>
</dbReference>
<gene>
    <name evidence="1" type="ORF">QRX50_11755</name>
</gene>
<keyword evidence="2" id="KW-1185">Reference proteome</keyword>
<organism evidence="1 2">
    <name type="scientific">Amycolatopsis carbonis</name>
    <dbReference type="NCBI Taxonomy" id="715471"/>
    <lineage>
        <taxon>Bacteria</taxon>
        <taxon>Bacillati</taxon>
        <taxon>Actinomycetota</taxon>
        <taxon>Actinomycetes</taxon>
        <taxon>Pseudonocardiales</taxon>
        <taxon>Pseudonocardiaceae</taxon>
        <taxon>Amycolatopsis</taxon>
    </lineage>
</organism>
<dbReference type="Proteomes" id="UP001236014">
    <property type="component" value="Chromosome"/>
</dbReference>
<reference evidence="1 2" key="1">
    <citation type="submission" date="2023-06" db="EMBL/GenBank/DDBJ databases">
        <authorList>
            <person name="Oyuntsetseg B."/>
            <person name="Kim S.B."/>
        </authorList>
    </citation>
    <scope>NUCLEOTIDE SEQUENCE [LARGE SCALE GENOMIC DNA]</scope>
    <source>
        <strain evidence="1 2">2-15</strain>
    </source>
</reference>
<proteinExistence type="predicted"/>
<sequence length="87" mass="9819">MSYEENSTLENTAWGDTMGDVVHEVAAEDLTQGQWFWHVPVPGLTGWPLQVATAELLDDAVRIITTDEVRELVSYARDRRVRLTAAF</sequence>
<dbReference type="AlphaFoldDB" id="A0A9Y2IKD1"/>
<name>A0A9Y2IKD1_9PSEU</name>
<dbReference type="KEGG" id="acab:QRX50_11755"/>
<accession>A0A9Y2IKD1</accession>
<evidence type="ECO:0000313" key="1">
    <source>
        <dbReference type="EMBL" id="WIX81377.1"/>
    </source>
</evidence>